<feature type="transmembrane region" description="Helical" evidence="1">
    <location>
        <begin position="76"/>
        <end position="97"/>
    </location>
</feature>
<evidence type="ECO:0000256" key="1">
    <source>
        <dbReference type="SAM" id="Phobius"/>
    </source>
</evidence>
<keyword evidence="1" id="KW-1133">Transmembrane helix</keyword>
<gene>
    <name evidence="2" type="ORF">K3177_01725</name>
</gene>
<dbReference type="Proteomes" id="UP000776651">
    <property type="component" value="Unassembled WGS sequence"/>
</dbReference>
<organism evidence="2 3">
    <name type="scientific">Qipengyuania pacifica</name>
    <dbReference type="NCBI Taxonomy" id="2860199"/>
    <lineage>
        <taxon>Bacteria</taxon>
        <taxon>Pseudomonadati</taxon>
        <taxon>Pseudomonadota</taxon>
        <taxon>Alphaproteobacteria</taxon>
        <taxon>Sphingomonadales</taxon>
        <taxon>Erythrobacteraceae</taxon>
        <taxon>Qipengyuania</taxon>
    </lineage>
</organism>
<comment type="caution">
    <text evidence="2">The sequence shown here is derived from an EMBL/GenBank/DDBJ whole genome shotgun (WGS) entry which is preliminary data.</text>
</comment>
<feature type="transmembrane region" description="Helical" evidence="1">
    <location>
        <begin position="37"/>
        <end position="56"/>
    </location>
</feature>
<evidence type="ECO:0000313" key="2">
    <source>
        <dbReference type="EMBL" id="MBX7487224.1"/>
    </source>
</evidence>
<reference evidence="2 3" key="1">
    <citation type="submission" date="2021-08" db="EMBL/GenBank/DDBJ databases">
        <title>Comparative Genomics Analysis of the Genus Qipengyuania Reveals Extensive Genetic Diversity and Metabolic Versatility, Including the Description of Fifteen Novel Species.</title>
        <authorList>
            <person name="Liu Y."/>
        </authorList>
    </citation>
    <scope>NUCLEOTIDE SEQUENCE [LARGE SCALE GENOMIC DNA]</scope>
    <source>
        <strain evidence="2 3">GH25</strain>
    </source>
</reference>
<feature type="transmembrane region" description="Helical" evidence="1">
    <location>
        <begin position="12"/>
        <end position="31"/>
    </location>
</feature>
<keyword evidence="1" id="KW-0472">Membrane</keyword>
<evidence type="ECO:0000313" key="3">
    <source>
        <dbReference type="Proteomes" id="UP000776651"/>
    </source>
</evidence>
<feature type="transmembrane region" description="Helical" evidence="1">
    <location>
        <begin position="139"/>
        <end position="157"/>
    </location>
</feature>
<feature type="transmembrane region" description="Helical" evidence="1">
    <location>
        <begin position="169"/>
        <end position="187"/>
    </location>
</feature>
<accession>A0ABS7JES3</accession>
<proteinExistence type="predicted"/>
<keyword evidence="3" id="KW-1185">Reference proteome</keyword>
<sequence length="193" mass="21333">MSAASGDRPRGRSPYLWVVLYLVAIGIVGTLKLTDAINGPTGFILLALATGLLIPIARQRTAGCASKAMVDYNRRVLVSSFGYALGLGIAVTLWDNYELSRPVVFAISLLPTLPTFGVIWAMARYLAEEQDEYLRHRTIMAALIALGLVLALGIFWGFLEMFELVPHVWAWWVLPVWAIGLGFAQLWQKVRDA</sequence>
<dbReference type="EMBL" id="JAIGNQ010000001">
    <property type="protein sequence ID" value="MBX7487224.1"/>
    <property type="molecule type" value="Genomic_DNA"/>
</dbReference>
<keyword evidence="1" id="KW-0812">Transmembrane</keyword>
<feature type="transmembrane region" description="Helical" evidence="1">
    <location>
        <begin position="103"/>
        <end position="127"/>
    </location>
</feature>
<name>A0ABS7JES3_9SPHN</name>
<protein>
    <submittedName>
        <fullName evidence="2">Uncharacterized protein</fullName>
    </submittedName>
</protein>